<evidence type="ECO:0000259" key="4">
    <source>
        <dbReference type="Pfam" id="PF14331"/>
    </source>
</evidence>
<feature type="domain" description="IcmF-related" evidence="3">
    <location>
        <begin position="494"/>
        <end position="799"/>
    </location>
</feature>
<feature type="transmembrane region" description="Helical" evidence="1">
    <location>
        <begin position="44"/>
        <end position="64"/>
    </location>
</feature>
<gene>
    <name evidence="5" type="ORF">SPMU_19680</name>
</gene>
<dbReference type="SUPFAM" id="SSF52540">
    <property type="entry name" value="P-loop containing nucleoside triphosphate hydrolases"/>
    <property type="match status" value="1"/>
</dbReference>
<dbReference type="Pfam" id="PF06744">
    <property type="entry name" value="IcmF_C"/>
    <property type="match status" value="1"/>
</dbReference>
<dbReference type="OrthoDB" id="9758229at2"/>
<dbReference type="NCBIfam" id="TIGR03348">
    <property type="entry name" value="VI_IcmF"/>
    <property type="match status" value="1"/>
</dbReference>
<dbReference type="Pfam" id="PF14331">
    <property type="entry name" value="IcmF-related_N"/>
    <property type="match status" value="1"/>
</dbReference>
<dbReference type="PANTHER" id="PTHR36153">
    <property type="entry name" value="INNER MEMBRANE PROTEIN-RELATED"/>
    <property type="match status" value="1"/>
</dbReference>
<dbReference type="PANTHER" id="PTHR36153:SF1">
    <property type="entry name" value="TYPE VI SECRETION SYSTEM COMPONENT TSSM1"/>
    <property type="match status" value="1"/>
</dbReference>
<dbReference type="RefSeq" id="WP_088333631.1">
    <property type="nucleotide sequence ID" value="NZ_NBBJ01000002.1"/>
</dbReference>
<evidence type="ECO:0000259" key="3">
    <source>
        <dbReference type="Pfam" id="PF06761"/>
    </source>
</evidence>
<dbReference type="InterPro" id="IPR027417">
    <property type="entry name" value="P-loop_NTPase"/>
</dbReference>
<dbReference type="InterPro" id="IPR009612">
    <property type="entry name" value="IcmF-rel"/>
</dbReference>
<feature type="transmembrane region" description="Helical" evidence="1">
    <location>
        <begin position="12"/>
        <end position="38"/>
    </location>
</feature>
<evidence type="ECO:0000313" key="5">
    <source>
        <dbReference type="EMBL" id="OWK30976.1"/>
    </source>
</evidence>
<dbReference type="Proteomes" id="UP000197783">
    <property type="component" value="Unassembled WGS sequence"/>
</dbReference>
<dbReference type="InterPro" id="IPR053156">
    <property type="entry name" value="T6SS_TssM-like"/>
</dbReference>
<evidence type="ECO:0000256" key="1">
    <source>
        <dbReference type="SAM" id="Phobius"/>
    </source>
</evidence>
<dbReference type="InterPro" id="IPR010623">
    <property type="entry name" value="IcmF_C"/>
</dbReference>
<dbReference type="AlphaFoldDB" id="A0A245ZMK3"/>
<organism evidence="5 6">
    <name type="scientific">Sphingomonas mucosissima</name>
    <dbReference type="NCBI Taxonomy" id="370959"/>
    <lineage>
        <taxon>Bacteria</taxon>
        <taxon>Pseudomonadati</taxon>
        <taxon>Pseudomonadota</taxon>
        <taxon>Alphaproteobacteria</taxon>
        <taxon>Sphingomonadales</taxon>
        <taxon>Sphingomonadaceae</taxon>
        <taxon>Sphingomonas</taxon>
    </lineage>
</organism>
<evidence type="ECO:0000313" key="6">
    <source>
        <dbReference type="Proteomes" id="UP000197783"/>
    </source>
</evidence>
<dbReference type="Pfam" id="PF06761">
    <property type="entry name" value="IcmF-related"/>
    <property type="match status" value="1"/>
</dbReference>
<sequence length="1172" mass="125939">MRRFFFALGRFLSNWYTVTLTTALILALIVVFALPWFFAFWRPWSVRITGVVIIVLLWGLWWGLRRRQAKKRADAIAMELAGPNAAEEEGRALGTRMGEALTKLRAASGNKRDYLYSRPWYVIIGPPGAGKTTALLHSGLRFPFVEQAVKGVGGTRNLDFWFADEAVLVDTAGRYTTQDSDATVDAAGWASFLSLLKKSRPAQPINGIIVAVGVDLLVGSDCAAIDAHASAVRRRLVELRRTLETAVPVYLIVTKADLLAGFDAYFDDLDVEGRRAVLGATLPYGEGRPSAEALAQAFDTSAQAIHDRQARRLFEEVDQRRRGMMLGFPAQLRSLRARLMRFAEGAFVAGDEAPAQLRGFYLTSGVQEGAPLDRILAAMGEVYEAPVGGGAVETRSRAYFLNRLLTEVMFPEAGLVSTDLKAKTRRRAQLIGALAAIGVATALVLAAWGISYGRNRAFQNDVAERAAVAERQLREAGVDLVQVREDDADLRAALPALDTLRNLPRGYAERRAGGPPLMMTFGLYQRSLSNQAEETYRAALRRIMLPRLLLRLEAVMTAYGNDPMRLYEPLKVYLMLGQRGPMDAKAVKAWVTGDWADELYPGADSQAERTALTRHLDALLEDRDLASVWPNRKPPLDANLVASARAAVQTLSLADRAYAVMRQKAAAAGPAWEAANILSQGDVLAFAAPDAVADYRIPYFFTRAGYEKAYLPGLATVQQDLKRDLWVLGGAEEAGVGEELSNVRPGVAGLYAKDYIAAWDGVIAVMKPGAYFQNPAAFGAFTKSPSPMKRVLLELRKNTVFAGGVQAGLKKAGRYGMNRSRLGRVADEIGRDRARGLDAGDEITAYFESVHEYVGDGRGSAPIDEFVAGIKAAGQAVIAAQSVGGGGGSEATQASMAAALATVKASAAGAPPQLQSFVNEAAGGGAAAQIGAASGAVTDAYAKTVLPACKEVAQEHYPFFAGDAPDAPMAETLRVFGMGGVVDQFVRTRLASMIDTEGPVWRWREDDPVAGALNPSSPEAFARTVELRDLLAGGLPIKVQVASFGAGVGTVELSSGGTRYRFTPGSNQPKPLLWSATGGLPEASLVIYGPAGVAGNTNDVPLGPEMERIEAEGPWALFRLMDKAEKRNAGEQMVRATFGEGNAAVTLAIALPSKRNPFSRAGLWSFRCPGSL</sequence>
<keyword evidence="1" id="KW-1133">Transmembrane helix</keyword>
<keyword evidence="1" id="KW-0472">Membrane</keyword>
<keyword evidence="1" id="KW-0812">Transmembrane</keyword>
<dbReference type="InterPro" id="IPR025743">
    <property type="entry name" value="TssM1_N"/>
</dbReference>
<dbReference type="InterPro" id="IPR017731">
    <property type="entry name" value="TssM1-like"/>
</dbReference>
<dbReference type="EMBL" id="NBBJ01000002">
    <property type="protein sequence ID" value="OWK30976.1"/>
    <property type="molecule type" value="Genomic_DNA"/>
</dbReference>
<protein>
    <submittedName>
        <fullName evidence="5">Uncharacterized protein</fullName>
    </submittedName>
</protein>
<evidence type="ECO:0000259" key="2">
    <source>
        <dbReference type="Pfam" id="PF06744"/>
    </source>
</evidence>
<name>A0A245ZMK3_9SPHN</name>
<feature type="transmembrane region" description="Helical" evidence="1">
    <location>
        <begin position="430"/>
        <end position="450"/>
    </location>
</feature>
<feature type="domain" description="Type VI secretion system IcmF C-terminal" evidence="2">
    <location>
        <begin position="1038"/>
        <end position="1150"/>
    </location>
</feature>
<comment type="caution">
    <text evidence="5">The sequence shown here is derived from an EMBL/GenBank/DDBJ whole genome shotgun (WGS) entry which is preliminary data.</text>
</comment>
<accession>A0A245ZMK3</accession>
<reference evidence="5 6" key="1">
    <citation type="submission" date="2017-03" db="EMBL/GenBank/DDBJ databases">
        <title>Genome sequence of Sphingomonas mucosissima DSM 17494.</title>
        <authorList>
            <person name="Poehlein A."/>
            <person name="Wuebbeler J.H."/>
            <person name="Steinbuechel A."/>
            <person name="Daniel R."/>
        </authorList>
    </citation>
    <scope>NUCLEOTIDE SEQUENCE [LARGE SCALE GENOMIC DNA]</scope>
    <source>
        <strain evidence="5 6">DSM 17494</strain>
    </source>
</reference>
<proteinExistence type="predicted"/>
<keyword evidence="6" id="KW-1185">Reference proteome</keyword>
<feature type="domain" description="Type VI secretion system component TssM1 N-terminal" evidence="4">
    <location>
        <begin position="183"/>
        <end position="436"/>
    </location>
</feature>